<evidence type="ECO:0000313" key="1">
    <source>
        <dbReference type="EMBL" id="KRN56371.1"/>
    </source>
</evidence>
<gene>
    <name evidence="1" type="ORF">IV74_GL001485</name>
</gene>
<dbReference type="GeneID" id="89588564"/>
<sequence length="105" mass="11967">MEKIQVNPDELSDIRMFLEKAIGKLEAAVDYSQKLQNIPYYQEGEALGKVAFYPILTTRITELQTHYSRLSEYVAFTGETFVELDESLANATEEPYEQAKGGRIL</sequence>
<organism evidence="1 2">
    <name type="scientific">Carnobacterium divergens DSM 20623</name>
    <dbReference type="NCBI Taxonomy" id="1449336"/>
    <lineage>
        <taxon>Bacteria</taxon>
        <taxon>Bacillati</taxon>
        <taxon>Bacillota</taxon>
        <taxon>Bacilli</taxon>
        <taxon>Lactobacillales</taxon>
        <taxon>Carnobacteriaceae</taxon>
        <taxon>Carnobacterium</taxon>
    </lineage>
</organism>
<dbReference type="AlphaFoldDB" id="A0A0R2HUE3"/>
<evidence type="ECO:0008006" key="3">
    <source>
        <dbReference type="Google" id="ProtNLM"/>
    </source>
</evidence>
<proteinExistence type="predicted"/>
<comment type="caution">
    <text evidence="1">The sequence shown here is derived from an EMBL/GenBank/DDBJ whole genome shotgun (WGS) entry which is preliminary data.</text>
</comment>
<protein>
    <recommendedName>
        <fullName evidence="3">LXG domain-containing protein</fullName>
    </recommendedName>
</protein>
<dbReference type="EMBL" id="JQBS01000032">
    <property type="protein sequence ID" value="KRN56371.1"/>
    <property type="molecule type" value="Genomic_DNA"/>
</dbReference>
<accession>A0A0R2HUE3</accession>
<dbReference type="Proteomes" id="UP000051658">
    <property type="component" value="Unassembled WGS sequence"/>
</dbReference>
<dbReference type="PATRIC" id="fig|1449336.4.peg.1517"/>
<dbReference type="RefSeq" id="WP_034570459.1">
    <property type="nucleotide sequence ID" value="NZ_JQBS01000032.1"/>
</dbReference>
<keyword evidence="2" id="KW-1185">Reference proteome</keyword>
<name>A0A0R2HUE3_CARDV</name>
<reference evidence="1 2" key="1">
    <citation type="journal article" date="2015" name="Genome Announc.">
        <title>Expanding the biotechnology potential of lactobacilli through comparative genomics of 213 strains and associated genera.</title>
        <authorList>
            <person name="Sun Z."/>
            <person name="Harris H.M."/>
            <person name="McCann A."/>
            <person name="Guo C."/>
            <person name="Argimon S."/>
            <person name="Zhang W."/>
            <person name="Yang X."/>
            <person name="Jeffery I.B."/>
            <person name="Cooney J.C."/>
            <person name="Kagawa T.F."/>
            <person name="Liu W."/>
            <person name="Song Y."/>
            <person name="Salvetti E."/>
            <person name="Wrobel A."/>
            <person name="Rasinkangas P."/>
            <person name="Parkhill J."/>
            <person name="Rea M.C."/>
            <person name="O'Sullivan O."/>
            <person name="Ritari J."/>
            <person name="Douillard F.P."/>
            <person name="Paul Ross R."/>
            <person name="Yang R."/>
            <person name="Briner A.E."/>
            <person name="Felis G.E."/>
            <person name="de Vos W.M."/>
            <person name="Barrangou R."/>
            <person name="Klaenhammer T.R."/>
            <person name="Caufield P.W."/>
            <person name="Cui Y."/>
            <person name="Zhang H."/>
            <person name="O'Toole P.W."/>
        </authorList>
    </citation>
    <scope>NUCLEOTIDE SEQUENCE [LARGE SCALE GENOMIC DNA]</scope>
    <source>
        <strain evidence="1 2">DSM 20623</strain>
    </source>
</reference>
<evidence type="ECO:0000313" key="2">
    <source>
        <dbReference type="Proteomes" id="UP000051658"/>
    </source>
</evidence>